<dbReference type="AlphaFoldDB" id="A0A0E0MCI1"/>
<dbReference type="Gramene" id="OPUNC11G02910.1">
    <property type="protein sequence ID" value="OPUNC11G02910.1"/>
    <property type="gene ID" value="OPUNC11G02910"/>
</dbReference>
<dbReference type="EnsemblPlants" id="OPUNC11G02910.1">
    <property type="protein sequence ID" value="OPUNC11G02910.1"/>
    <property type="gene ID" value="OPUNC11G02910"/>
</dbReference>
<protein>
    <submittedName>
        <fullName evidence="1">Uncharacterized protein</fullName>
    </submittedName>
</protein>
<sequence length="32" mass="3515">MYFPLSVIGRELLVADASELPCDGNSRLGMPY</sequence>
<reference evidence="1" key="1">
    <citation type="submission" date="2015-04" db="UniProtKB">
        <authorList>
            <consortium name="EnsemblPlants"/>
        </authorList>
    </citation>
    <scope>IDENTIFICATION</scope>
</reference>
<name>A0A0E0MCI1_ORYPU</name>
<reference evidence="1" key="2">
    <citation type="submission" date="2018-05" db="EMBL/GenBank/DDBJ databases">
        <title>OpunRS2 (Oryza punctata Reference Sequence Version 2).</title>
        <authorList>
            <person name="Zhang J."/>
            <person name="Kudrna D."/>
            <person name="Lee S."/>
            <person name="Talag J."/>
            <person name="Welchert J."/>
            <person name="Wing R.A."/>
        </authorList>
    </citation>
    <scope>NUCLEOTIDE SEQUENCE [LARGE SCALE GENOMIC DNA]</scope>
</reference>
<evidence type="ECO:0000313" key="2">
    <source>
        <dbReference type="Proteomes" id="UP000026962"/>
    </source>
</evidence>
<dbReference type="Proteomes" id="UP000026962">
    <property type="component" value="Chromosome 11"/>
</dbReference>
<proteinExistence type="predicted"/>
<keyword evidence="2" id="KW-1185">Reference proteome</keyword>
<dbReference type="HOGENOM" id="CLU_3393017_0_0_1"/>
<accession>A0A0E0MCI1</accession>
<organism evidence="1">
    <name type="scientific">Oryza punctata</name>
    <name type="common">Red rice</name>
    <dbReference type="NCBI Taxonomy" id="4537"/>
    <lineage>
        <taxon>Eukaryota</taxon>
        <taxon>Viridiplantae</taxon>
        <taxon>Streptophyta</taxon>
        <taxon>Embryophyta</taxon>
        <taxon>Tracheophyta</taxon>
        <taxon>Spermatophyta</taxon>
        <taxon>Magnoliopsida</taxon>
        <taxon>Liliopsida</taxon>
        <taxon>Poales</taxon>
        <taxon>Poaceae</taxon>
        <taxon>BOP clade</taxon>
        <taxon>Oryzoideae</taxon>
        <taxon>Oryzeae</taxon>
        <taxon>Oryzinae</taxon>
        <taxon>Oryza</taxon>
    </lineage>
</organism>
<evidence type="ECO:0000313" key="1">
    <source>
        <dbReference type="EnsemblPlants" id="OPUNC11G02910.1"/>
    </source>
</evidence>